<accession>A0A173VT08</accession>
<evidence type="ECO:0000313" key="11">
    <source>
        <dbReference type="Proteomes" id="UP000095453"/>
    </source>
</evidence>
<dbReference type="Gene3D" id="3.40.50.1980">
    <property type="entry name" value="Nitrogenase molybdenum iron protein domain"/>
    <property type="match status" value="2"/>
</dbReference>
<dbReference type="Proteomes" id="UP000285820">
    <property type="component" value="Unassembled WGS sequence"/>
</dbReference>
<evidence type="ECO:0000256" key="5">
    <source>
        <dbReference type="SAM" id="MobiDB-lite"/>
    </source>
</evidence>
<comment type="similarity">
    <text evidence="2">Belongs to the bacterial solute-binding protein 8 family.</text>
</comment>
<protein>
    <submittedName>
        <fullName evidence="9">Iron-siderophore ABC transporter substrate-binding protein</fullName>
    </submittedName>
    <submittedName>
        <fullName evidence="8">Probable siderophore-binding lipoprotein yfiY</fullName>
    </submittedName>
</protein>
<name>A0A173VT08_9FIRM</name>
<dbReference type="EMBL" id="QRUN01000043">
    <property type="protein sequence ID" value="RGR64225.1"/>
    <property type="molecule type" value="Genomic_DNA"/>
</dbReference>
<reference evidence="8 11" key="1">
    <citation type="submission" date="2015-09" db="EMBL/GenBank/DDBJ databases">
        <authorList>
            <consortium name="Pathogen Informatics"/>
        </authorList>
    </citation>
    <scope>NUCLEOTIDE SEQUENCE [LARGE SCALE GENOMIC DNA]</scope>
    <source>
        <strain evidence="8 11">2789STDY5608887</strain>
    </source>
</reference>
<evidence type="ECO:0000256" key="4">
    <source>
        <dbReference type="ARBA" id="ARBA00022729"/>
    </source>
</evidence>
<keyword evidence="4 6" id="KW-0732">Signal</keyword>
<dbReference type="EMBL" id="QRHP01000012">
    <property type="protein sequence ID" value="RHF83299.1"/>
    <property type="molecule type" value="Genomic_DNA"/>
</dbReference>
<dbReference type="AlphaFoldDB" id="A0A173VT08"/>
<keyword evidence="8" id="KW-0449">Lipoprotein</keyword>
<evidence type="ECO:0000256" key="1">
    <source>
        <dbReference type="ARBA" id="ARBA00004196"/>
    </source>
</evidence>
<comment type="subcellular location">
    <subcellularLocation>
        <location evidence="1">Cell envelope</location>
    </subcellularLocation>
</comment>
<dbReference type="RefSeq" id="WP_055171973.1">
    <property type="nucleotide sequence ID" value="NZ_CAKZTK010000009.1"/>
</dbReference>
<dbReference type="SUPFAM" id="SSF53807">
    <property type="entry name" value="Helical backbone' metal receptor"/>
    <property type="match status" value="1"/>
</dbReference>
<dbReference type="PROSITE" id="PS51257">
    <property type="entry name" value="PROKAR_LIPOPROTEIN"/>
    <property type="match status" value="1"/>
</dbReference>
<feature type="chain" id="PRO_5038212966" evidence="6">
    <location>
        <begin position="21"/>
        <end position="363"/>
    </location>
</feature>
<dbReference type="PANTHER" id="PTHR30532:SF24">
    <property type="entry name" value="FERRIC ENTEROBACTIN-BINDING PERIPLASMIC PROTEIN FEPB"/>
    <property type="match status" value="1"/>
</dbReference>
<evidence type="ECO:0000313" key="10">
    <source>
        <dbReference type="EMBL" id="RHF83299.1"/>
    </source>
</evidence>
<evidence type="ECO:0000313" key="13">
    <source>
        <dbReference type="Proteomes" id="UP000285820"/>
    </source>
</evidence>
<evidence type="ECO:0000256" key="3">
    <source>
        <dbReference type="ARBA" id="ARBA00022448"/>
    </source>
</evidence>
<dbReference type="PROSITE" id="PS50983">
    <property type="entry name" value="FE_B12_PBP"/>
    <property type="match status" value="1"/>
</dbReference>
<dbReference type="GO" id="GO:0030288">
    <property type="term" value="C:outer membrane-bounded periplasmic space"/>
    <property type="evidence" value="ECO:0007669"/>
    <property type="project" value="TreeGrafter"/>
</dbReference>
<evidence type="ECO:0000259" key="7">
    <source>
        <dbReference type="PROSITE" id="PS50983"/>
    </source>
</evidence>
<dbReference type="CDD" id="cd01146">
    <property type="entry name" value="FhuD"/>
    <property type="match status" value="1"/>
</dbReference>
<proteinExistence type="inferred from homology"/>
<feature type="domain" description="Fe/B12 periplasmic-binding" evidence="7">
    <location>
        <begin position="80"/>
        <end position="358"/>
    </location>
</feature>
<evidence type="ECO:0000313" key="12">
    <source>
        <dbReference type="Proteomes" id="UP000283701"/>
    </source>
</evidence>
<evidence type="ECO:0000313" key="9">
    <source>
        <dbReference type="EMBL" id="RGR64225.1"/>
    </source>
</evidence>
<evidence type="ECO:0000256" key="2">
    <source>
        <dbReference type="ARBA" id="ARBA00008814"/>
    </source>
</evidence>
<dbReference type="GO" id="GO:1901678">
    <property type="term" value="P:iron coordination entity transport"/>
    <property type="evidence" value="ECO:0007669"/>
    <property type="project" value="UniProtKB-ARBA"/>
</dbReference>
<sequence>MRKKVLSIILGMAMLSGVLAGCGSNGGDTVQNNTAAESEASAETVDPDTENTETESEETQYPITISHAYGETVIESKPERIVTLGWGNQDTVLALGVVPVGVSAANYGYVTEHGLHEWTDEAFASLGESNPNVFDDTDGFDYEAISDAAPDVILAAYSGMTEEEYETLSAIAPVVPFEETAWKTSWREQTIRNAEGMGMKEEGEALVADTEALIAEKVSEHPEFSGVKAGFFWIDAGDFSTFYAYLPADPRASYLQDLGFELPDSIKELAGDGSDFSVTLSRENVEALSDIDLMVVYGDEALLEALQKDELMSEIPAIKNGAVVLLDSTSRLAASTTPSILSIPATIDEYLDVLSEACGKINE</sequence>
<evidence type="ECO:0000313" key="8">
    <source>
        <dbReference type="EMBL" id="CUN29776.1"/>
    </source>
</evidence>
<dbReference type="EMBL" id="CYXX01000040">
    <property type="protein sequence ID" value="CUN29776.1"/>
    <property type="molecule type" value="Genomic_DNA"/>
</dbReference>
<dbReference type="Proteomes" id="UP000283701">
    <property type="component" value="Unassembled WGS sequence"/>
</dbReference>
<dbReference type="Pfam" id="PF01497">
    <property type="entry name" value="Peripla_BP_2"/>
    <property type="match status" value="1"/>
</dbReference>
<dbReference type="Proteomes" id="UP000095453">
    <property type="component" value="Unassembled WGS sequence"/>
</dbReference>
<keyword evidence="3" id="KW-0813">Transport</keyword>
<feature type="compositionally biased region" description="Acidic residues" evidence="5">
    <location>
        <begin position="45"/>
        <end position="58"/>
    </location>
</feature>
<evidence type="ECO:0000256" key="6">
    <source>
        <dbReference type="SAM" id="SignalP"/>
    </source>
</evidence>
<dbReference type="PANTHER" id="PTHR30532">
    <property type="entry name" value="IRON III DICITRATE-BINDING PERIPLASMIC PROTEIN"/>
    <property type="match status" value="1"/>
</dbReference>
<organism evidence="8 11">
    <name type="scientific">Roseburia inulinivorans</name>
    <dbReference type="NCBI Taxonomy" id="360807"/>
    <lineage>
        <taxon>Bacteria</taxon>
        <taxon>Bacillati</taxon>
        <taxon>Bacillota</taxon>
        <taxon>Clostridia</taxon>
        <taxon>Lachnospirales</taxon>
        <taxon>Lachnospiraceae</taxon>
        <taxon>Roseburia</taxon>
    </lineage>
</organism>
<feature type="signal peptide" evidence="6">
    <location>
        <begin position="1"/>
        <end position="20"/>
    </location>
</feature>
<reference evidence="12 13" key="2">
    <citation type="submission" date="2018-08" db="EMBL/GenBank/DDBJ databases">
        <title>A genome reference for cultivated species of the human gut microbiota.</title>
        <authorList>
            <person name="Zou Y."/>
            <person name="Xue W."/>
            <person name="Luo G."/>
        </authorList>
    </citation>
    <scope>NUCLEOTIDE SEQUENCE [LARGE SCALE GENOMIC DNA]</scope>
    <source>
        <strain evidence="9 13">AF24-4</strain>
        <strain evidence="10 12">AM23-23AC</strain>
    </source>
</reference>
<dbReference type="InterPro" id="IPR051313">
    <property type="entry name" value="Bact_iron-sidero_bind"/>
</dbReference>
<dbReference type="InterPro" id="IPR002491">
    <property type="entry name" value="ABC_transptr_periplasmic_BD"/>
</dbReference>
<feature type="region of interest" description="Disordered" evidence="5">
    <location>
        <begin position="30"/>
        <end position="59"/>
    </location>
</feature>
<gene>
    <name evidence="8" type="primary">yfiY</name>
    <name evidence="10" type="ORF">DW654_11225</name>
    <name evidence="9" type="ORF">DWY29_16150</name>
    <name evidence="8" type="ORF">ERS852444_03363</name>
</gene>